<feature type="short sequence motif" description="GXSXG" evidence="4">
    <location>
        <begin position="94"/>
        <end position="98"/>
    </location>
</feature>
<dbReference type="PANTHER" id="PTHR24185">
    <property type="entry name" value="CALCIUM-INDEPENDENT PHOSPHOLIPASE A2-GAMMA"/>
    <property type="match status" value="1"/>
</dbReference>
<dbReference type="GO" id="GO:0019369">
    <property type="term" value="P:arachidonate metabolic process"/>
    <property type="evidence" value="ECO:0007669"/>
    <property type="project" value="TreeGrafter"/>
</dbReference>
<dbReference type="Gene3D" id="3.40.1090.10">
    <property type="entry name" value="Cytosolic phospholipase A2 catalytic domain"/>
    <property type="match status" value="1"/>
</dbReference>
<evidence type="ECO:0000256" key="3">
    <source>
        <dbReference type="ARBA" id="ARBA00023098"/>
    </source>
</evidence>
<protein>
    <submittedName>
        <fullName evidence="6">FabD/lysophospholipase-like protein</fullName>
    </submittedName>
</protein>
<dbReference type="InterPro" id="IPR013087">
    <property type="entry name" value="Znf_C2H2_type"/>
</dbReference>
<keyword evidence="3 4" id="KW-0443">Lipid metabolism</keyword>
<feature type="active site" description="Proton acceptor" evidence="4">
    <location>
        <position position="272"/>
    </location>
</feature>
<dbReference type="PROSITE" id="PS51635">
    <property type="entry name" value="PNPLA"/>
    <property type="match status" value="1"/>
</dbReference>
<reference evidence="6 7" key="1">
    <citation type="submission" date="2019-04" db="EMBL/GenBank/DDBJ databases">
        <title>Friends and foes A comparative genomics study of 23 Aspergillus species from section Flavi.</title>
        <authorList>
            <consortium name="DOE Joint Genome Institute"/>
            <person name="Kjaerbolling I."/>
            <person name="Vesth T."/>
            <person name="Frisvad J.C."/>
            <person name="Nybo J.L."/>
            <person name="Theobald S."/>
            <person name="Kildgaard S."/>
            <person name="Isbrandt T."/>
            <person name="Kuo A."/>
            <person name="Sato A."/>
            <person name="Lyhne E.K."/>
            <person name="Kogle M.E."/>
            <person name="Wiebenga A."/>
            <person name="Kun R.S."/>
            <person name="Lubbers R.J."/>
            <person name="Makela M.R."/>
            <person name="Barry K."/>
            <person name="Chovatia M."/>
            <person name="Clum A."/>
            <person name="Daum C."/>
            <person name="Haridas S."/>
            <person name="He G."/>
            <person name="LaButti K."/>
            <person name="Lipzen A."/>
            <person name="Mondo S."/>
            <person name="Riley R."/>
            <person name="Salamov A."/>
            <person name="Simmons B.A."/>
            <person name="Magnuson J.K."/>
            <person name="Henrissat B."/>
            <person name="Mortensen U.H."/>
            <person name="Larsen T.O."/>
            <person name="Devries R.P."/>
            <person name="Grigoriev I.V."/>
            <person name="Machida M."/>
            <person name="Baker S.E."/>
            <person name="Andersen M.R."/>
        </authorList>
    </citation>
    <scope>NUCLEOTIDE SEQUENCE [LARGE SCALE GENOMIC DNA]</scope>
    <source>
        <strain evidence="6 7">CBS 117626</strain>
    </source>
</reference>
<dbReference type="InterPro" id="IPR002641">
    <property type="entry name" value="PNPLA_dom"/>
</dbReference>
<dbReference type="GO" id="GO:0016020">
    <property type="term" value="C:membrane"/>
    <property type="evidence" value="ECO:0007669"/>
    <property type="project" value="TreeGrafter"/>
</dbReference>
<dbReference type="EMBL" id="ML738600">
    <property type="protein sequence ID" value="KAE8165455.1"/>
    <property type="molecule type" value="Genomic_DNA"/>
</dbReference>
<accession>A0A5N6V3A0</accession>
<dbReference type="SUPFAM" id="SSF52151">
    <property type="entry name" value="FabD/lysophospholipase-like"/>
    <property type="match status" value="1"/>
</dbReference>
<feature type="active site" description="Nucleophile" evidence="4">
    <location>
        <position position="96"/>
    </location>
</feature>
<dbReference type="PROSITE" id="PS00028">
    <property type="entry name" value="ZINC_FINGER_C2H2_1"/>
    <property type="match status" value="1"/>
</dbReference>
<feature type="domain" description="PNPLA" evidence="5">
    <location>
        <begin position="12"/>
        <end position="285"/>
    </location>
</feature>
<sequence>MQASPGKRYSLLSFDGGGMRGYSSMLILERLMDNIRKIESNSTDLQSLLKDVPGADCSPAESSFHPHQCPPGIERPGTDVNKFLPCHYFDCIIGTSTGGLISIMLGRLRMTVTDARSQYEMLGQKIFGSPRWFHYRSFPPWFNHKYDHEKLNNVVKDVTKFYDSSDDGPHGFPNASFNKTDYGVCSTIVAALGKVYDAQQIPIKKNGVELGQVNYLFRTYDSPIKKQPSDLDSGKAFKGTVWSVARACTAAPTYFVPKEIEALNGNIWRFKDAGLVLQNPTQEGIEELLGWIPHNLHNKAFNAVLSIGTGSTEPRGYFGPGNPGGFLDMLATFWAGFRPANHEKVHEDMEKAFNSHGEKTYWRLNSESEEWSQIMLDQWDHDTMTTMEKLTRVYLERKEIKRYIQECAERLVKQRRQRQLHKDEWERFALAVEYRCTAPGCFNHYNIKGDMENHVERCHPGHQFEPERHIWNYTHE</sequence>
<keyword evidence="7" id="KW-1185">Reference proteome</keyword>
<keyword evidence="1 4" id="KW-0378">Hydrolase</keyword>
<keyword evidence="2 4" id="KW-0442">Lipid degradation</keyword>
<evidence type="ECO:0000256" key="2">
    <source>
        <dbReference type="ARBA" id="ARBA00022963"/>
    </source>
</evidence>
<comment type="caution">
    <text evidence="4">Lacks conserved residue(s) required for the propagation of feature annotation.</text>
</comment>
<gene>
    <name evidence="6" type="ORF">BDV40DRAFT_286196</name>
</gene>
<evidence type="ECO:0000313" key="6">
    <source>
        <dbReference type="EMBL" id="KAE8165455.1"/>
    </source>
</evidence>
<evidence type="ECO:0000313" key="7">
    <source>
        <dbReference type="Proteomes" id="UP000326950"/>
    </source>
</evidence>
<dbReference type="Pfam" id="PF01734">
    <property type="entry name" value="Patatin"/>
    <property type="match status" value="1"/>
</dbReference>
<name>A0A5N6V3A0_ASPTM</name>
<evidence type="ECO:0000256" key="1">
    <source>
        <dbReference type="ARBA" id="ARBA00022801"/>
    </source>
</evidence>
<feature type="short sequence motif" description="GXGXXG" evidence="4">
    <location>
        <begin position="16"/>
        <end position="21"/>
    </location>
</feature>
<dbReference type="GO" id="GO:0016042">
    <property type="term" value="P:lipid catabolic process"/>
    <property type="evidence" value="ECO:0007669"/>
    <property type="project" value="UniProtKB-UniRule"/>
</dbReference>
<dbReference type="InterPro" id="IPR016035">
    <property type="entry name" value="Acyl_Trfase/lysoPLipase"/>
</dbReference>
<dbReference type="PANTHER" id="PTHR24185:SF1">
    <property type="entry name" value="CALCIUM-INDEPENDENT PHOSPHOLIPASE A2-GAMMA"/>
    <property type="match status" value="1"/>
</dbReference>
<dbReference type="Proteomes" id="UP000326950">
    <property type="component" value="Unassembled WGS sequence"/>
</dbReference>
<evidence type="ECO:0000256" key="4">
    <source>
        <dbReference type="PROSITE-ProRule" id="PRU01161"/>
    </source>
</evidence>
<organism evidence="6 7">
    <name type="scientific">Aspergillus tamarii</name>
    <dbReference type="NCBI Taxonomy" id="41984"/>
    <lineage>
        <taxon>Eukaryota</taxon>
        <taxon>Fungi</taxon>
        <taxon>Dikarya</taxon>
        <taxon>Ascomycota</taxon>
        <taxon>Pezizomycotina</taxon>
        <taxon>Eurotiomycetes</taxon>
        <taxon>Eurotiomycetidae</taxon>
        <taxon>Eurotiales</taxon>
        <taxon>Aspergillaceae</taxon>
        <taxon>Aspergillus</taxon>
        <taxon>Aspergillus subgen. Circumdati</taxon>
    </lineage>
</organism>
<dbReference type="AlphaFoldDB" id="A0A5N6V3A0"/>
<dbReference type="GO" id="GO:0047499">
    <property type="term" value="F:calcium-independent phospholipase A2 activity"/>
    <property type="evidence" value="ECO:0007669"/>
    <property type="project" value="TreeGrafter"/>
</dbReference>
<evidence type="ECO:0000259" key="5">
    <source>
        <dbReference type="PROSITE" id="PS51635"/>
    </source>
</evidence>
<proteinExistence type="predicted"/>
<dbReference type="GO" id="GO:0046486">
    <property type="term" value="P:glycerolipid metabolic process"/>
    <property type="evidence" value="ECO:0007669"/>
    <property type="project" value="UniProtKB-ARBA"/>
</dbReference>
<dbReference type="OrthoDB" id="1658288at2759"/>